<evidence type="ECO:0000256" key="1">
    <source>
        <dbReference type="ARBA" id="ARBA00010333"/>
    </source>
</evidence>
<feature type="signal peptide" evidence="3">
    <location>
        <begin position="1"/>
        <end position="19"/>
    </location>
</feature>
<dbReference type="EMBL" id="BPOP01000002">
    <property type="protein sequence ID" value="GJB90302.1"/>
    <property type="molecule type" value="Genomic_DNA"/>
</dbReference>
<evidence type="ECO:0000256" key="3">
    <source>
        <dbReference type="SAM" id="SignalP"/>
    </source>
</evidence>
<keyword evidence="2 3" id="KW-0732">Signal</keyword>
<dbReference type="SUPFAM" id="SSF53850">
    <property type="entry name" value="Periplasmic binding protein-like II"/>
    <property type="match status" value="1"/>
</dbReference>
<dbReference type="AlphaFoldDB" id="A0A443W3P5"/>
<sequence>MRLFSLCVLCCLPLQPLWAQSFCSSPLRVGFDDWPPYHYYQQEGARRELRGFAVDYLNAVSNRLGCHLVYVERPWKRGLHDLERGRLDIVMEAYFADDRARYAWFSIPYNPGRTSLWVRKSGTGEESDLASWLAHGHRLGVTRDYYYGPEITKVLQRYRNQVSEVNDVQNYRKLLLGRIDGFLGDSLATPWGLKREGLSDAVVPHTMAIHETPTFFMLSKKTLSGEFVARFNEAIVAVGDSGEQELIWRRYTSVR</sequence>
<evidence type="ECO:0000256" key="2">
    <source>
        <dbReference type="ARBA" id="ARBA00022729"/>
    </source>
</evidence>
<dbReference type="EMBL" id="BPNL01000050">
    <property type="protein sequence ID" value="GJA56062.1"/>
    <property type="molecule type" value="Genomic_DNA"/>
</dbReference>
<dbReference type="EMBL" id="JAOCIZ010000103">
    <property type="protein sequence ID" value="MDH1507199.1"/>
    <property type="molecule type" value="Genomic_DNA"/>
</dbReference>
<evidence type="ECO:0000259" key="4">
    <source>
        <dbReference type="SMART" id="SM00062"/>
    </source>
</evidence>
<dbReference type="PANTHER" id="PTHR35936">
    <property type="entry name" value="MEMBRANE-BOUND LYTIC MUREIN TRANSGLYCOSYLASE F"/>
    <property type="match status" value="1"/>
</dbReference>
<organism evidence="6 8">
    <name type="scientific">Aeromonas caviae</name>
    <name type="common">Aeromonas punctata</name>
    <dbReference type="NCBI Taxonomy" id="648"/>
    <lineage>
        <taxon>Bacteria</taxon>
        <taxon>Pseudomonadati</taxon>
        <taxon>Pseudomonadota</taxon>
        <taxon>Gammaproteobacteria</taxon>
        <taxon>Aeromonadales</taxon>
        <taxon>Aeromonadaceae</taxon>
        <taxon>Aeromonas</taxon>
    </lineage>
</organism>
<dbReference type="Gene3D" id="3.40.190.10">
    <property type="entry name" value="Periplasmic binding protein-like II"/>
    <property type="match status" value="2"/>
</dbReference>
<dbReference type="RefSeq" id="WP_052814336.1">
    <property type="nucleotide sequence ID" value="NZ_AP024402.1"/>
</dbReference>
<dbReference type="InterPro" id="IPR001638">
    <property type="entry name" value="Solute-binding_3/MltF_N"/>
</dbReference>
<dbReference type="Proteomes" id="UP001161704">
    <property type="component" value="Unassembled WGS sequence"/>
</dbReference>
<gene>
    <name evidence="5" type="ORF">KAM348_34850</name>
    <name evidence="6" type="ORF">KAM382_03630</name>
    <name evidence="7" type="ORF">N5I20_19310</name>
</gene>
<proteinExistence type="inferred from homology"/>
<feature type="chain" id="PRO_5044398354" evidence="3">
    <location>
        <begin position="20"/>
        <end position="255"/>
    </location>
</feature>
<comment type="similarity">
    <text evidence="1">Belongs to the bacterial solute-binding protein 3 family.</text>
</comment>
<protein>
    <submittedName>
        <fullName evidence="6">Amino acid ABC transporter substrate-binding protein</fullName>
    </submittedName>
    <submittedName>
        <fullName evidence="7">Transporter substrate-binding domain-containing protein</fullName>
    </submittedName>
</protein>
<accession>A0A443W3P5</accession>
<dbReference type="Proteomes" id="UP000737420">
    <property type="component" value="Unassembled WGS sequence"/>
</dbReference>
<dbReference type="SMART" id="SM00062">
    <property type="entry name" value="PBPb"/>
    <property type="match status" value="1"/>
</dbReference>
<dbReference type="Pfam" id="PF00497">
    <property type="entry name" value="SBP_bac_3"/>
    <property type="match status" value="1"/>
</dbReference>
<dbReference type="PANTHER" id="PTHR35936:SF25">
    <property type="entry name" value="ABC TRANSPORTER SUBSTRATE-BINDING PROTEIN"/>
    <property type="match status" value="1"/>
</dbReference>
<comment type="caution">
    <text evidence="6">The sequence shown here is derived from an EMBL/GenBank/DDBJ whole genome shotgun (WGS) entry which is preliminary data.</text>
</comment>
<evidence type="ECO:0000313" key="5">
    <source>
        <dbReference type="EMBL" id="GJA56062.1"/>
    </source>
</evidence>
<name>A0A443W3P5_AERCA</name>
<evidence type="ECO:0000313" key="6">
    <source>
        <dbReference type="EMBL" id="GJB90302.1"/>
    </source>
</evidence>
<reference evidence="6 8" key="1">
    <citation type="submission" date="2021-07" db="EMBL/GenBank/DDBJ databases">
        <title>Draft genome sequence of carbapenem-resistant Aeromonas spp. in Japan.</title>
        <authorList>
            <person name="Maehana S."/>
            <person name="Suzuki M."/>
            <person name="Kitasato H."/>
        </authorList>
    </citation>
    <scope>NUCLEOTIDE SEQUENCE [LARGE SCALE GENOMIC DNA]</scope>
    <source>
        <strain evidence="5">KAM348</strain>
        <strain evidence="6 8">KAM382</strain>
    </source>
</reference>
<feature type="domain" description="Solute-binding protein family 3/N-terminal" evidence="4">
    <location>
        <begin position="26"/>
        <end position="255"/>
    </location>
</feature>
<reference evidence="7" key="2">
    <citation type="submission" date="2022-09" db="EMBL/GenBank/DDBJ databases">
        <title>Intensive care unit water sources are persistently colonized with multi-drug resistant bacteria and are the site of extensive horizontal gene transfer of antibiotic resistance genes.</title>
        <authorList>
            <person name="Diorio-Toth L."/>
        </authorList>
    </citation>
    <scope>NUCLEOTIDE SEQUENCE</scope>
    <source>
        <strain evidence="7">GD03710</strain>
    </source>
</reference>
<evidence type="ECO:0000313" key="8">
    <source>
        <dbReference type="Proteomes" id="UP000737420"/>
    </source>
</evidence>
<dbReference type="Proteomes" id="UP000887009">
    <property type="component" value="Unassembled WGS sequence"/>
</dbReference>
<evidence type="ECO:0000313" key="7">
    <source>
        <dbReference type="EMBL" id="MDH1507199.1"/>
    </source>
</evidence>